<proteinExistence type="predicted"/>
<dbReference type="InterPro" id="IPR027417">
    <property type="entry name" value="P-loop_NTPase"/>
</dbReference>
<dbReference type="Gene3D" id="1.10.510.10">
    <property type="entry name" value="Transferase(Phosphotransferase) domain 1"/>
    <property type="match status" value="1"/>
</dbReference>
<evidence type="ECO:0000259" key="2">
    <source>
        <dbReference type="SMART" id="SM00487"/>
    </source>
</evidence>
<evidence type="ECO:0000313" key="4">
    <source>
        <dbReference type="Proteomes" id="UP000245655"/>
    </source>
</evidence>
<dbReference type="Pfam" id="PF08378">
    <property type="entry name" value="NERD"/>
    <property type="match status" value="1"/>
</dbReference>
<dbReference type="RefSeq" id="WP_109591597.1">
    <property type="nucleotide sequence ID" value="NZ_CAJGZY010000004.1"/>
</dbReference>
<dbReference type="GO" id="GO:0004386">
    <property type="term" value="F:helicase activity"/>
    <property type="evidence" value="ECO:0007669"/>
    <property type="project" value="UniProtKB-KW"/>
</dbReference>
<keyword evidence="4" id="KW-1185">Reference proteome</keyword>
<accession>A0A2V1ZZG1</accession>
<dbReference type="SMART" id="SM00382">
    <property type="entry name" value="AAA"/>
    <property type="match status" value="1"/>
</dbReference>
<name>A0A2V1ZZG1_PSYIM</name>
<reference evidence="3 4" key="1">
    <citation type="submission" date="2018-05" db="EMBL/GenBank/DDBJ databases">
        <title>Genomic Encyclopedia of Type Strains, Phase IV (KMG-IV): sequencing the most valuable type-strain genomes for metagenomic binning, comparative biology and taxonomic classification.</title>
        <authorList>
            <person name="Goeker M."/>
        </authorList>
    </citation>
    <scope>NUCLEOTIDE SEQUENCE [LARGE SCALE GENOMIC DNA]</scope>
    <source>
        <strain evidence="3 4">DSM 7229</strain>
    </source>
</reference>
<dbReference type="PANTHER" id="PTHR10887">
    <property type="entry name" value="DNA2/NAM7 HELICASE FAMILY"/>
    <property type="match status" value="1"/>
</dbReference>
<dbReference type="InterPro" id="IPR011528">
    <property type="entry name" value="NERD"/>
</dbReference>
<dbReference type="InterPro" id="IPR003593">
    <property type="entry name" value="AAA+_ATPase"/>
</dbReference>
<dbReference type="Gene3D" id="3.40.50.300">
    <property type="entry name" value="P-loop containing nucleotide triphosphate hydrolases"/>
    <property type="match status" value="2"/>
</dbReference>
<feature type="domain" description="AAA+ ATPase" evidence="1">
    <location>
        <begin position="1103"/>
        <end position="1420"/>
    </location>
</feature>
<keyword evidence="3" id="KW-0347">Helicase</keyword>
<evidence type="ECO:0000313" key="3">
    <source>
        <dbReference type="EMBL" id="PWK10116.1"/>
    </source>
</evidence>
<protein>
    <submittedName>
        <fullName evidence="3">Superfamily I DNA and/or RNA helicase</fullName>
    </submittedName>
</protein>
<keyword evidence="3" id="KW-0067">ATP-binding</keyword>
<dbReference type="InterPro" id="IPR045055">
    <property type="entry name" value="DNA2/NAM7-like"/>
</dbReference>
<organism evidence="3 4">
    <name type="scientific">Psychrobacter immobilis</name>
    <dbReference type="NCBI Taxonomy" id="498"/>
    <lineage>
        <taxon>Bacteria</taxon>
        <taxon>Pseudomonadati</taxon>
        <taxon>Pseudomonadota</taxon>
        <taxon>Gammaproteobacteria</taxon>
        <taxon>Moraxellales</taxon>
        <taxon>Moraxellaceae</taxon>
        <taxon>Psychrobacter</taxon>
    </lineage>
</organism>
<dbReference type="Proteomes" id="UP000245655">
    <property type="component" value="Unassembled WGS sequence"/>
</dbReference>
<dbReference type="CDD" id="cd18808">
    <property type="entry name" value="SF1_C_Upf1"/>
    <property type="match status" value="1"/>
</dbReference>
<dbReference type="InterPro" id="IPR041677">
    <property type="entry name" value="DNA2/NAM7_AAA_11"/>
</dbReference>
<dbReference type="PANTHER" id="PTHR10887:SF495">
    <property type="entry name" value="HELICASE SENATAXIN ISOFORM X1-RELATED"/>
    <property type="match status" value="1"/>
</dbReference>
<dbReference type="InterPro" id="IPR014001">
    <property type="entry name" value="Helicase_ATP-bd"/>
</dbReference>
<dbReference type="SMART" id="SM00487">
    <property type="entry name" value="DEXDc"/>
    <property type="match status" value="1"/>
</dbReference>
<gene>
    <name evidence="3" type="ORF">C8D84_11025</name>
</gene>
<dbReference type="InterPro" id="IPR047187">
    <property type="entry name" value="SF1_C_Upf1"/>
</dbReference>
<dbReference type="Pfam" id="PF13087">
    <property type="entry name" value="AAA_12"/>
    <property type="match status" value="1"/>
</dbReference>
<dbReference type="CDD" id="cd17934">
    <property type="entry name" value="DEXXQc_Upf1-like"/>
    <property type="match status" value="1"/>
</dbReference>
<dbReference type="InterPro" id="IPR041679">
    <property type="entry name" value="DNA2/NAM7-like_C"/>
</dbReference>
<sequence>MEVQDWGGGLTQHEVEAIEKIKANFQASDALAELDRKNSKTISLAELKKSAPSNPMFPWKGFSGFRLVDPRGSKEGEFDLVIITHCNVLIIELKDWNNHKVTSSNNRWYLGSKDMGKSPVSITRNKKFLLDNILKRYKSRFSNKGYIPFVHFLVVMTGNADFSKLNDEEKKYTISLDDFLKMKNEKEFDGYFRPHPASKVLNKDFIIFDEIFGGGNVKPKSIKVNGYVAEDEPAFQHPNKIYNEYFAHSEHSKNDQVLLRRWDFSKIKNPEAQTPDGRFKLVSREYEVLQHLKGINEELYSACLNYKTVPQKSEMTVDHTDLFDLMPSQLRFNQFIGQTAKQILIKDRIDYVKLLLHKFVDLHNADIAHRDLGTHSVWLSADKKVSLSGFATAFFPKKGTVGDIRDILTVSTDLVQNIYPINKPTAYQLDVRALAVLSWHILQAKRLSNDSIESFKHELEADDEWYSLIIRKALSEDSYVNAEGFLGAFNEAKPIDEKDFSFDKNQLEPFYHDINYSRQFREDGDFIVETDEKEVYVSNGQIVKAWLNTFPVNGDYKARAIFDWLQRTSRLKQLSPKYIPNIHEFGVATKSGSLYMVSDLVEGFAWSELHNSDDKLTIEYKFGLIDQLIHAVEHLHGIDITHGDLHPENIKVSQIDSNSIDYQLYLLDTLDFTSNGNSNLNYDYAPSHAENATAQMRDIFAVIKMSCELLGIAWGEDSTEFPDIAEVVSTELLDLKSGFISLERFKDALQPKSEVQMIAVGIGNRDSFDTLEIYPENDELFFQFEKSKSKEKNDILVKFIGLGGLFKAFYSMTEKKFTHVLPPISRDHISAKDRRDSQSIISVGVRLTSKHRHDLADLNKVLLKDAHFTNAVDDFIKELQGTNDTTNQNVEPESEPDVTSEIIESTEELSKKENSYSFTVKELWQAILNTETEALPYITATDSVIWQNEDKVYVPYNGEISPLDQFNKDDIVQALGKDTANDKTFVYGNIDVKRSSLNELHFKPGSVKHNNSIVEDTIVYIQSKQSKVSFNRRKNALSRILDGEAVINNLYEYFDATCKLPATHYDSTIGENDFKRYDRINEYEQTIRLNDPQKEAFEKLLKNGPVSLLQGPPGTGKTEFIAAFVHYLFEKQNTQSILLVSQSHQAVNTAAERIRRHCRRLDTELDVVRFSNRSRTVSSELQDVFSENLQNSKYELLKAEKIERIQNLGLLLGLEKDYLRKRAQIHFDIGKQIKRYNLLMSDKDNKEKDIDNKEETSLLKAIEQDIESKMAQTNFNIDFNIKQSSIEDIYTKLVSEINKEYSVEPKESSEAGELIQLTEDMLDSLSNERTNYAEFLARSRQLVVGTCVGMGQSHIGINENVYDWVIIDEAARSISSELAIAMQSGKRVLLVGDHKQLPPIYSQEHKLALARRLGIPKRGEELDDALGSDFERVFQSEYGKNTCATLKTQYRMAPAIGNLVSYCFYDGLLENGKQEEDIPDIYNSVPKEIQSCVSWLDTSSMPNAYHTGASNGSSSNRVEVDVIIKLLQDIQNNDELLSSETAKKCLKESDHLIGVICMYAEQKRLLRKKFNENTWDDSFRQLIKIDTVDSYQGKENRIIIVSLTRFDKQLTTGFLHLPNRTNVSLSRAMDKLVIVGATKTWESPKNKHTPLAEVLNYFKEHGNDSKYNLIELSSNKRGRK</sequence>
<keyword evidence="3" id="KW-0547">Nucleotide-binding</keyword>
<keyword evidence="3" id="KW-0378">Hydrolase</keyword>
<comment type="caution">
    <text evidence="3">The sequence shown here is derived from an EMBL/GenBank/DDBJ whole genome shotgun (WGS) entry which is preliminary data.</text>
</comment>
<dbReference type="EMBL" id="QGGM01000010">
    <property type="protein sequence ID" value="PWK10116.1"/>
    <property type="molecule type" value="Genomic_DNA"/>
</dbReference>
<dbReference type="Pfam" id="PF13086">
    <property type="entry name" value="AAA_11"/>
    <property type="match status" value="1"/>
</dbReference>
<dbReference type="SUPFAM" id="SSF52540">
    <property type="entry name" value="P-loop containing nucleoside triphosphate hydrolases"/>
    <property type="match status" value="1"/>
</dbReference>
<dbReference type="GeneID" id="60255565"/>
<evidence type="ECO:0000259" key="1">
    <source>
        <dbReference type="SMART" id="SM00382"/>
    </source>
</evidence>
<dbReference type="InterPro" id="IPR011009">
    <property type="entry name" value="Kinase-like_dom_sf"/>
</dbReference>
<feature type="domain" description="Helicase ATP-binding" evidence="2">
    <location>
        <begin position="1085"/>
        <end position="1436"/>
    </location>
</feature>
<dbReference type="SUPFAM" id="SSF56112">
    <property type="entry name" value="Protein kinase-like (PK-like)"/>
    <property type="match status" value="2"/>
</dbReference>